<evidence type="ECO:0000313" key="2">
    <source>
        <dbReference type="Proteomes" id="UP000828390"/>
    </source>
</evidence>
<evidence type="ECO:0000313" key="1">
    <source>
        <dbReference type="EMBL" id="KAH3854016.1"/>
    </source>
</evidence>
<keyword evidence="2" id="KW-1185">Reference proteome</keyword>
<gene>
    <name evidence="1" type="ORF">DPMN_096555</name>
</gene>
<name>A0A9D4L9E4_DREPO</name>
<dbReference type="EMBL" id="JAIWYP010000003">
    <property type="protein sequence ID" value="KAH3854016.1"/>
    <property type="molecule type" value="Genomic_DNA"/>
</dbReference>
<proteinExistence type="predicted"/>
<sequence length="83" mass="9401">MVTVYSSLSGHLLLVRELLLKCHRTLTKRCQHFTAVGAVAFLPLTTVVDVHHRMSPTIYPPLTLHLRTLRIRQRALTTTGVDK</sequence>
<protein>
    <submittedName>
        <fullName evidence="1">Uncharacterized protein</fullName>
    </submittedName>
</protein>
<reference evidence="1" key="1">
    <citation type="journal article" date="2019" name="bioRxiv">
        <title>The Genome of the Zebra Mussel, Dreissena polymorpha: A Resource for Invasive Species Research.</title>
        <authorList>
            <person name="McCartney M.A."/>
            <person name="Auch B."/>
            <person name="Kono T."/>
            <person name="Mallez S."/>
            <person name="Zhang Y."/>
            <person name="Obille A."/>
            <person name="Becker A."/>
            <person name="Abrahante J.E."/>
            <person name="Garbe J."/>
            <person name="Badalamenti J.P."/>
            <person name="Herman A."/>
            <person name="Mangelson H."/>
            <person name="Liachko I."/>
            <person name="Sullivan S."/>
            <person name="Sone E.D."/>
            <person name="Koren S."/>
            <person name="Silverstein K.A.T."/>
            <person name="Beckman K.B."/>
            <person name="Gohl D.M."/>
        </authorList>
    </citation>
    <scope>NUCLEOTIDE SEQUENCE</scope>
    <source>
        <strain evidence="1">Duluth1</strain>
        <tissue evidence="1">Whole animal</tissue>
    </source>
</reference>
<comment type="caution">
    <text evidence="1">The sequence shown here is derived from an EMBL/GenBank/DDBJ whole genome shotgun (WGS) entry which is preliminary data.</text>
</comment>
<reference evidence="1" key="2">
    <citation type="submission" date="2020-11" db="EMBL/GenBank/DDBJ databases">
        <authorList>
            <person name="McCartney M.A."/>
            <person name="Auch B."/>
            <person name="Kono T."/>
            <person name="Mallez S."/>
            <person name="Becker A."/>
            <person name="Gohl D.M."/>
            <person name="Silverstein K.A.T."/>
            <person name="Koren S."/>
            <person name="Bechman K.B."/>
            <person name="Herman A."/>
            <person name="Abrahante J.E."/>
            <person name="Garbe J."/>
        </authorList>
    </citation>
    <scope>NUCLEOTIDE SEQUENCE</scope>
    <source>
        <strain evidence="1">Duluth1</strain>
        <tissue evidence="1">Whole animal</tissue>
    </source>
</reference>
<dbReference type="Proteomes" id="UP000828390">
    <property type="component" value="Unassembled WGS sequence"/>
</dbReference>
<organism evidence="1 2">
    <name type="scientific">Dreissena polymorpha</name>
    <name type="common">Zebra mussel</name>
    <name type="synonym">Mytilus polymorpha</name>
    <dbReference type="NCBI Taxonomy" id="45954"/>
    <lineage>
        <taxon>Eukaryota</taxon>
        <taxon>Metazoa</taxon>
        <taxon>Spiralia</taxon>
        <taxon>Lophotrochozoa</taxon>
        <taxon>Mollusca</taxon>
        <taxon>Bivalvia</taxon>
        <taxon>Autobranchia</taxon>
        <taxon>Heteroconchia</taxon>
        <taxon>Euheterodonta</taxon>
        <taxon>Imparidentia</taxon>
        <taxon>Neoheterodontei</taxon>
        <taxon>Myida</taxon>
        <taxon>Dreissenoidea</taxon>
        <taxon>Dreissenidae</taxon>
        <taxon>Dreissena</taxon>
    </lineage>
</organism>
<dbReference type="AlphaFoldDB" id="A0A9D4L9E4"/>
<accession>A0A9D4L9E4</accession>